<organism evidence="1 2">
    <name type="scientific">Diversispora epigaea</name>
    <dbReference type="NCBI Taxonomy" id="1348612"/>
    <lineage>
        <taxon>Eukaryota</taxon>
        <taxon>Fungi</taxon>
        <taxon>Fungi incertae sedis</taxon>
        <taxon>Mucoromycota</taxon>
        <taxon>Glomeromycotina</taxon>
        <taxon>Glomeromycetes</taxon>
        <taxon>Diversisporales</taxon>
        <taxon>Diversisporaceae</taxon>
        <taxon>Diversispora</taxon>
    </lineage>
</organism>
<dbReference type="EMBL" id="PQFF01000302">
    <property type="protein sequence ID" value="RHZ63300.1"/>
    <property type="molecule type" value="Genomic_DNA"/>
</dbReference>
<dbReference type="OrthoDB" id="2404610at2759"/>
<sequence length="100" mass="11433">MEKNIESANPINTNLSKDAIPDLDNTIKFINTVMGNWCGYTVKSEQKLVELKGHQVWKKFYWIDRRPYNGIGFGDRGTLVLPPYKQEKPEVQCSASSVNK</sequence>
<proteinExistence type="predicted"/>
<accession>A0A397HRZ9</accession>
<dbReference type="STRING" id="1348612.A0A397HRZ9"/>
<dbReference type="AlphaFoldDB" id="A0A397HRZ9"/>
<comment type="caution">
    <text evidence="1">The sequence shown here is derived from an EMBL/GenBank/DDBJ whole genome shotgun (WGS) entry which is preliminary data.</text>
</comment>
<gene>
    <name evidence="1" type="ORF">Glove_330g74</name>
</gene>
<evidence type="ECO:0000313" key="1">
    <source>
        <dbReference type="EMBL" id="RHZ63300.1"/>
    </source>
</evidence>
<name>A0A397HRZ9_9GLOM</name>
<protein>
    <submittedName>
        <fullName evidence="1">Uncharacterized protein</fullName>
    </submittedName>
</protein>
<evidence type="ECO:0000313" key="2">
    <source>
        <dbReference type="Proteomes" id="UP000266861"/>
    </source>
</evidence>
<dbReference type="Proteomes" id="UP000266861">
    <property type="component" value="Unassembled WGS sequence"/>
</dbReference>
<keyword evidence="2" id="KW-1185">Reference proteome</keyword>
<reference evidence="1 2" key="1">
    <citation type="submission" date="2018-08" db="EMBL/GenBank/DDBJ databases">
        <title>Genome and evolution of the arbuscular mycorrhizal fungus Diversispora epigaea (formerly Glomus versiforme) and its bacterial endosymbionts.</title>
        <authorList>
            <person name="Sun X."/>
            <person name="Fei Z."/>
            <person name="Harrison M."/>
        </authorList>
    </citation>
    <scope>NUCLEOTIDE SEQUENCE [LARGE SCALE GENOMIC DNA]</scope>
    <source>
        <strain evidence="1 2">IT104</strain>
    </source>
</reference>